<dbReference type="Pfam" id="PF11739">
    <property type="entry name" value="YdbH-like"/>
    <property type="match status" value="2"/>
</dbReference>
<organism evidence="1 2">
    <name type="scientific">Colwellia psychrerythraea</name>
    <name type="common">Vibrio psychroerythus</name>
    <dbReference type="NCBI Taxonomy" id="28229"/>
    <lineage>
        <taxon>Bacteria</taxon>
        <taxon>Pseudomonadati</taxon>
        <taxon>Pseudomonadota</taxon>
        <taxon>Gammaproteobacteria</taxon>
        <taxon>Alteromonadales</taxon>
        <taxon>Colwelliaceae</taxon>
        <taxon>Colwellia</taxon>
    </lineage>
</organism>
<dbReference type="OrthoDB" id="5596796at2"/>
<reference evidence="1 2" key="1">
    <citation type="submission" date="2014-08" db="EMBL/GenBank/DDBJ databases">
        <title>Genomic and Phenotypic Diversity of Colwellia psychrerythraea strains from Disparate Marine Basins.</title>
        <authorList>
            <person name="Techtmann S.M."/>
            <person name="Stelling S.C."/>
            <person name="Utturkar S.M."/>
            <person name="Alshibli N."/>
            <person name="Harris A."/>
            <person name="Brown S.D."/>
            <person name="Hazen T.C."/>
        </authorList>
    </citation>
    <scope>NUCLEOTIDE SEQUENCE [LARGE SCALE GENOMIC DNA]</scope>
    <source>
        <strain evidence="1 2">GAB14E</strain>
    </source>
</reference>
<evidence type="ECO:0000313" key="2">
    <source>
        <dbReference type="Proteomes" id="UP000029868"/>
    </source>
</evidence>
<accession>A0A099KQ35</accession>
<proteinExistence type="predicted"/>
<gene>
    <name evidence="1" type="ORF">GAB14E_3230</name>
</gene>
<name>A0A099KQ35_COLPS</name>
<dbReference type="RefSeq" id="WP_033082954.1">
    <property type="nucleotide sequence ID" value="NZ_JQEC01000040.1"/>
</dbReference>
<dbReference type="PATRIC" id="fig|28229.3.peg.2950"/>
<comment type="caution">
    <text evidence="1">The sequence shown here is derived from an EMBL/GenBank/DDBJ whole genome shotgun (WGS) entry which is preliminary data.</text>
</comment>
<dbReference type="AlphaFoldDB" id="A0A099KQ35"/>
<dbReference type="InterPro" id="IPR021730">
    <property type="entry name" value="YdbH"/>
</dbReference>
<protein>
    <submittedName>
        <fullName evidence="1">Dicarboxylate transport</fullName>
    </submittedName>
</protein>
<evidence type="ECO:0000313" key="1">
    <source>
        <dbReference type="EMBL" id="KGJ91748.1"/>
    </source>
</evidence>
<sequence length="876" mass="96919">MRFFKVTLAIFLVIVVALVSVFFARSSVVTSLVNDYLTQHNSTIRCIDFTVNAEFDLVITKLCIDSPYADIELVDSIIEWRFEPSNLAIDKIAEVISAIKITSAKVRVKTDVGLTSSPTQSHVPLNKLPSSIRQLMYGIAEFTLPIAINIDSFSYQPFFADSVNDTDKAKQSYQGKFSANTEKTFLSLFNATKAQVVSLDLTRTEADFTANLNADLAKLKQLLKLHHSILPPALSELLIHRKNTAWSVTGKFSSQIGWHKQVLSLKNKLSNFSFQTKQGFAQSGSIGVGATLAWQASLAGENLQIDFAKNSVIKLLFEQQKLTEFFSAQVNDKQLKQLVADNAMHKVAIKPLGLIKVDFKQQNITSDGVTLFSTNLTKPLILSFNNIAFNYTDESELTVNLQKAQFSLTGQAKIAQLQPYSTRPLKLNITGKITQQSDVWLVGLGQETFIEITQLSLPLTKSTDAKRKAAQQAPSIESLISRWQGNVFFAKNTEKSLDNSHAGLTFDLQVNNQVSHFNLAKTIHLNALELNSKLSGSLDNIVINTNVIAEQLPVVMAKVSGDIRQPKVELSANNLLITDLLALKVKPPVPLNLIDGKLNYHLSGHIKNSADLLANPMLLALSIEDVTGEVDGIWLQELHWQQKFIIENGQVKSLTADINGNAKVINNLTIAKIETAIPITQLSTNTLIDFSEGEISLVAKNTHGNLLDGRFDIVQVQWPFSKDSVMDVKLTEIDLEKLLELDKKQGIVVTGKVSGQFPIFYDGEKFLIKEGSLHNVGDGLIQVYNNPAVVELKSSSTELQLAFNALENLHYHHLTSAVSMADDGYMLLVTEIKGRNPDLDNEVNLNLNLSYDLLGLLESLNITEHFENKVIKGLQP</sequence>
<dbReference type="EMBL" id="JQEC01000040">
    <property type="protein sequence ID" value="KGJ91748.1"/>
    <property type="molecule type" value="Genomic_DNA"/>
</dbReference>
<dbReference type="Proteomes" id="UP000029868">
    <property type="component" value="Unassembled WGS sequence"/>
</dbReference>